<keyword evidence="3" id="KW-0479">Metal-binding</keyword>
<dbReference type="InterPro" id="IPR001128">
    <property type="entry name" value="Cyt_P450"/>
</dbReference>
<accession>A0ABD6AV45</accession>
<comment type="similarity">
    <text evidence="1">Belongs to the cytochrome P450 family.</text>
</comment>
<evidence type="ECO:0000256" key="1">
    <source>
        <dbReference type="ARBA" id="ARBA00010617"/>
    </source>
</evidence>
<evidence type="ECO:0000313" key="8">
    <source>
        <dbReference type="Proteomes" id="UP001597187"/>
    </source>
</evidence>
<dbReference type="RefSeq" id="WP_250873609.1">
    <property type="nucleotide sequence ID" value="NZ_JALXFV010000005.1"/>
</dbReference>
<proteinExistence type="inferred from homology"/>
<evidence type="ECO:0000256" key="6">
    <source>
        <dbReference type="ARBA" id="ARBA00023033"/>
    </source>
</evidence>
<evidence type="ECO:0000313" key="7">
    <source>
        <dbReference type="EMBL" id="MFD1513634.1"/>
    </source>
</evidence>
<keyword evidence="5" id="KW-0408">Iron</keyword>
<dbReference type="InterPro" id="IPR036396">
    <property type="entry name" value="Cyt_P450_sf"/>
</dbReference>
<dbReference type="GO" id="GO:0004497">
    <property type="term" value="F:monooxygenase activity"/>
    <property type="evidence" value="ECO:0007669"/>
    <property type="project" value="UniProtKB-KW"/>
</dbReference>
<evidence type="ECO:0000256" key="2">
    <source>
        <dbReference type="ARBA" id="ARBA00022617"/>
    </source>
</evidence>
<keyword evidence="6" id="KW-0503">Monooxygenase</keyword>
<dbReference type="GO" id="GO:0046872">
    <property type="term" value="F:metal ion binding"/>
    <property type="evidence" value="ECO:0007669"/>
    <property type="project" value="UniProtKB-KW"/>
</dbReference>
<keyword evidence="2" id="KW-0349">Heme</keyword>
<protein>
    <submittedName>
        <fullName evidence="7">Cytochrome P450</fullName>
    </submittedName>
</protein>
<dbReference type="Proteomes" id="UP001597187">
    <property type="component" value="Unassembled WGS sequence"/>
</dbReference>
<dbReference type="PRINTS" id="PR00385">
    <property type="entry name" value="P450"/>
</dbReference>
<dbReference type="PANTHER" id="PTHR24291:SF50">
    <property type="entry name" value="BIFUNCTIONAL ALBAFLAVENONE MONOOXYGENASE_TERPENE SYNTHASE"/>
    <property type="match status" value="1"/>
</dbReference>
<name>A0ABD6AV45_9EURY</name>
<dbReference type="Gene3D" id="1.10.630.10">
    <property type="entry name" value="Cytochrome P450"/>
    <property type="match status" value="1"/>
</dbReference>
<keyword evidence="8" id="KW-1185">Reference proteome</keyword>
<dbReference type="EMBL" id="JBHUDC010000005">
    <property type="protein sequence ID" value="MFD1513634.1"/>
    <property type="molecule type" value="Genomic_DNA"/>
</dbReference>
<dbReference type="SUPFAM" id="SSF48264">
    <property type="entry name" value="Cytochrome P450"/>
    <property type="match status" value="1"/>
</dbReference>
<dbReference type="Pfam" id="PF00067">
    <property type="entry name" value="p450"/>
    <property type="match status" value="1"/>
</dbReference>
<dbReference type="PANTHER" id="PTHR24291">
    <property type="entry name" value="CYTOCHROME P450 FAMILY 4"/>
    <property type="match status" value="1"/>
</dbReference>
<evidence type="ECO:0000256" key="4">
    <source>
        <dbReference type="ARBA" id="ARBA00023002"/>
    </source>
</evidence>
<organism evidence="7 8">
    <name type="scientific">Halomarina rubra</name>
    <dbReference type="NCBI Taxonomy" id="2071873"/>
    <lineage>
        <taxon>Archaea</taxon>
        <taxon>Methanobacteriati</taxon>
        <taxon>Methanobacteriota</taxon>
        <taxon>Stenosarchaea group</taxon>
        <taxon>Halobacteria</taxon>
        <taxon>Halobacteriales</taxon>
        <taxon>Natronomonadaceae</taxon>
        <taxon>Halomarina</taxon>
    </lineage>
</organism>
<gene>
    <name evidence="7" type="ORF">ACFSBT_10115</name>
</gene>
<evidence type="ECO:0000256" key="5">
    <source>
        <dbReference type="ARBA" id="ARBA00023004"/>
    </source>
</evidence>
<comment type="caution">
    <text evidence="7">The sequence shown here is derived from an EMBL/GenBank/DDBJ whole genome shotgun (WGS) entry which is preliminary data.</text>
</comment>
<sequence>MTRASPPGPTGLPGIGNTLQFLRDPITFYETCAEYGDVVHARVARDDVYVVSHPELVERVLVTDEAAYRTPDGFDDRIDGVLASGLLLAEDDRWGGLRTATSALSFDPVEWYADVTVRHAETMAALWDDGETVAVDEAMRELALDVFIDALFGADADHQQRRSELGVDCGGRGEGDSERIREAVHAFEGKFETPARAAFVPDWVPTRTNRRYRRALSEFDAVIGDLIDRRRAAGFENCHDVLSLLLQADDADGDLTESTIRDQLVTFLVAGYETTAAALTFTAYALATHPGVADRLQAEVDAVLGTASATAADLSNLGYTERVVKESLRRYPPLFATFRQPIRETELAGYDLPVQSTVVMPQYVVHNDPRWFTAPETFRPERWATWDGPEFAYFPFGGGSANCIERRFAMQELQLVVATMAQQVSFERANDAPLDLSFGTTLQPAGGLDLVVTERVATPRR</sequence>
<dbReference type="AlphaFoldDB" id="A0ABD6AV45"/>
<reference evidence="7 8" key="1">
    <citation type="journal article" date="2019" name="Int. J. Syst. Evol. Microbiol.">
        <title>The Global Catalogue of Microorganisms (GCM) 10K type strain sequencing project: providing services to taxonomists for standard genome sequencing and annotation.</title>
        <authorList>
            <consortium name="The Broad Institute Genomics Platform"/>
            <consortium name="The Broad Institute Genome Sequencing Center for Infectious Disease"/>
            <person name="Wu L."/>
            <person name="Ma J."/>
        </authorList>
    </citation>
    <scope>NUCLEOTIDE SEQUENCE [LARGE SCALE GENOMIC DNA]</scope>
    <source>
        <strain evidence="7 8">CGMCC 1.12563</strain>
    </source>
</reference>
<keyword evidence="4" id="KW-0560">Oxidoreductase</keyword>
<dbReference type="InterPro" id="IPR002401">
    <property type="entry name" value="Cyt_P450_E_grp-I"/>
</dbReference>
<dbReference type="InterPro" id="IPR050196">
    <property type="entry name" value="Cytochrome_P450_Monoox"/>
</dbReference>
<dbReference type="PRINTS" id="PR00463">
    <property type="entry name" value="EP450I"/>
</dbReference>
<evidence type="ECO:0000256" key="3">
    <source>
        <dbReference type="ARBA" id="ARBA00022723"/>
    </source>
</evidence>